<dbReference type="EMBL" id="MFZM01000030">
    <property type="protein sequence ID" value="OGK22961.1"/>
    <property type="molecule type" value="Genomic_DNA"/>
</dbReference>
<comment type="similarity">
    <text evidence="1 5">Belongs to the EF-Ts family.</text>
</comment>
<dbReference type="FunFam" id="1.10.8.10:FF:000001">
    <property type="entry name" value="Elongation factor Ts"/>
    <property type="match status" value="1"/>
</dbReference>
<dbReference type="AlphaFoldDB" id="A0A1F7GVN1"/>
<dbReference type="Gene3D" id="1.10.8.10">
    <property type="entry name" value="DNA helicase RuvA subunit, C-terminal domain"/>
    <property type="match status" value="1"/>
</dbReference>
<dbReference type="CDD" id="cd14275">
    <property type="entry name" value="UBA_EF-Ts"/>
    <property type="match status" value="1"/>
</dbReference>
<dbReference type="InterPro" id="IPR009060">
    <property type="entry name" value="UBA-like_sf"/>
</dbReference>
<dbReference type="GO" id="GO:0003746">
    <property type="term" value="F:translation elongation factor activity"/>
    <property type="evidence" value="ECO:0007669"/>
    <property type="project" value="UniProtKB-UniRule"/>
</dbReference>
<comment type="caution">
    <text evidence="7">The sequence shown here is derived from an EMBL/GenBank/DDBJ whole genome shotgun (WGS) entry which is preliminary data.</text>
</comment>
<evidence type="ECO:0000259" key="6">
    <source>
        <dbReference type="Pfam" id="PF00889"/>
    </source>
</evidence>
<evidence type="ECO:0000313" key="8">
    <source>
        <dbReference type="Proteomes" id="UP000177159"/>
    </source>
</evidence>
<dbReference type="SUPFAM" id="SSF46934">
    <property type="entry name" value="UBA-like"/>
    <property type="match status" value="1"/>
</dbReference>
<feature type="domain" description="Translation elongation factor EFTs/EF1B dimerisation" evidence="6">
    <location>
        <begin position="68"/>
        <end position="145"/>
    </location>
</feature>
<keyword evidence="3 5" id="KW-0251">Elongation factor</keyword>
<dbReference type="PANTHER" id="PTHR11741:SF0">
    <property type="entry name" value="ELONGATION FACTOR TS, MITOCHONDRIAL"/>
    <property type="match status" value="1"/>
</dbReference>
<keyword evidence="4 5" id="KW-0648">Protein biosynthesis</keyword>
<dbReference type="SUPFAM" id="SSF54713">
    <property type="entry name" value="Elongation factor Ts (EF-Ts), dimerisation domain"/>
    <property type="match status" value="1"/>
</dbReference>
<evidence type="ECO:0000256" key="1">
    <source>
        <dbReference type="ARBA" id="ARBA00005532"/>
    </source>
</evidence>
<dbReference type="Pfam" id="PF00889">
    <property type="entry name" value="EF_TS"/>
    <property type="match status" value="1"/>
</dbReference>
<evidence type="ECO:0000256" key="3">
    <source>
        <dbReference type="ARBA" id="ARBA00022768"/>
    </source>
</evidence>
<dbReference type="Proteomes" id="UP000177159">
    <property type="component" value="Unassembled WGS sequence"/>
</dbReference>
<dbReference type="InterPro" id="IPR014039">
    <property type="entry name" value="Transl_elong_EFTs/EF1B_dimer"/>
</dbReference>
<comment type="subcellular location">
    <subcellularLocation>
        <location evidence="5">Cytoplasm</location>
    </subcellularLocation>
</comment>
<gene>
    <name evidence="5" type="primary">tsf</name>
    <name evidence="7" type="ORF">A3C24_03765</name>
</gene>
<dbReference type="Gene3D" id="3.30.479.20">
    <property type="entry name" value="Elongation factor Ts, dimerisation domain"/>
    <property type="match status" value="1"/>
</dbReference>
<dbReference type="PANTHER" id="PTHR11741">
    <property type="entry name" value="ELONGATION FACTOR TS"/>
    <property type="match status" value="1"/>
</dbReference>
<comment type="function">
    <text evidence="5">Associates with the EF-Tu.GDP complex and induces the exchange of GDP to GTP. It remains bound to the aminoacyl-tRNA.EF-Tu.GTP complex up to the GTP hydrolysis stage on the ribosome.</text>
</comment>
<evidence type="ECO:0000256" key="2">
    <source>
        <dbReference type="ARBA" id="ARBA00016956"/>
    </source>
</evidence>
<reference evidence="7 8" key="1">
    <citation type="journal article" date="2016" name="Nat. Commun.">
        <title>Thousands of microbial genomes shed light on interconnected biogeochemical processes in an aquifer system.</title>
        <authorList>
            <person name="Anantharaman K."/>
            <person name="Brown C.T."/>
            <person name="Hug L.A."/>
            <person name="Sharon I."/>
            <person name="Castelle C.J."/>
            <person name="Probst A.J."/>
            <person name="Thomas B.C."/>
            <person name="Singh A."/>
            <person name="Wilkins M.J."/>
            <person name="Karaoz U."/>
            <person name="Brodie E.L."/>
            <person name="Williams K.H."/>
            <person name="Hubbard S.S."/>
            <person name="Banfield J.F."/>
        </authorList>
    </citation>
    <scope>NUCLEOTIDE SEQUENCE [LARGE SCALE GENOMIC DNA]</scope>
</reference>
<dbReference type="InterPro" id="IPR036402">
    <property type="entry name" value="EF-Ts_dimer_sf"/>
</dbReference>
<protein>
    <recommendedName>
        <fullName evidence="2 5">Elongation factor Ts</fullName>
        <shortName evidence="5">EF-Ts</shortName>
    </recommendedName>
</protein>
<feature type="region of interest" description="Involved in Mg(2+) ion dislocation from EF-Tu" evidence="5">
    <location>
        <begin position="77"/>
        <end position="80"/>
    </location>
</feature>
<evidence type="ECO:0000313" key="7">
    <source>
        <dbReference type="EMBL" id="OGK22961.1"/>
    </source>
</evidence>
<proteinExistence type="inferred from homology"/>
<keyword evidence="5" id="KW-0963">Cytoplasm</keyword>
<dbReference type="GO" id="GO:0005737">
    <property type="term" value="C:cytoplasm"/>
    <property type="evidence" value="ECO:0007669"/>
    <property type="project" value="UniProtKB-SubCell"/>
</dbReference>
<name>A0A1F7GVN1_9BACT</name>
<dbReference type="InterPro" id="IPR001816">
    <property type="entry name" value="Transl_elong_EFTs/EF1B"/>
</dbReference>
<evidence type="ECO:0000256" key="5">
    <source>
        <dbReference type="HAMAP-Rule" id="MF_00050"/>
    </source>
</evidence>
<dbReference type="HAMAP" id="MF_00050">
    <property type="entry name" value="EF_Ts"/>
    <property type="match status" value="1"/>
</dbReference>
<organism evidence="7 8">
    <name type="scientific">Candidatus Roizmanbacteria bacterium RIFCSPHIGHO2_02_FULL_37_24</name>
    <dbReference type="NCBI Taxonomy" id="1802037"/>
    <lineage>
        <taxon>Bacteria</taxon>
        <taxon>Candidatus Roizmaniibacteriota</taxon>
    </lineage>
</organism>
<accession>A0A1F7GVN1</accession>
<sequence>MKKLKQLREETNVSYSLCKEALEEAKGDVIKAREILRQKGAEFAAKKSARETSQGAIFSYIHHNKKMGSMLELLCETDFVAINEDFLKLGNNIVMHIASTAPKDAKELMKAPFIKDPTSTIQDILRDAILKLGENVSIGRFERFEL</sequence>
<evidence type="ECO:0000256" key="4">
    <source>
        <dbReference type="ARBA" id="ARBA00022917"/>
    </source>
</evidence>